<proteinExistence type="predicted"/>
<protein>
    <submittedName>
        <fullName evidence="1">UDP-glucose 4-epimerase</fullName>
    </submittedName>
</protein>
<reference evidence="1 2" key="1">
    <citation type="journal article" date="2019" name="Nat. Ecol. Evol.">
        <title>Megaphylogeny resolves global patterns of mushroom evolution.</title>
        <authorList>
            <person name="Varga T."/>
            <person name="Krizsan K."/>
            <person name="Foldi C."/>
            <person name="Dima B."/>
            <person name="Sanchez-Garcia M."/>
            <person name="Sanchez-Ramirez S."/>
            <person name="Szollosi G.J."/>
            <person name="Szarkandi J.G."/>
            <person name="Papp V."/>
            <person name="Albert L."/>
            <person name="Andreopoulos W."/>
            <person name="Angelini C."/>
            <person name="Antonin V."/>
            <person name="Barry K.W."/>
            <person name="Bougher N.L."/>
            <person name="Buchanan P."/>
            <person name="Buyck B."/>
            <person name="Bense V."/>
            <person name="Catcheside P."/>
            <person name="Chovatia M."/>
            <person name="Cooper J."/>
            <person name="Damon W."/>
            <person name="Desjardin D."/>
            <person name="Finy P."/>
            <person name="Geml J."/>
            <person name="Haridas S."/>
            <person name="Hughes K."/>
            <person name="Justo A."/>
            <person name="Karasinski D."/>
            <person name="Kautmanova I."/>
            <person name="Kiss B."/>
            <person name="Kocsube S."/>
            <person name="Kotiranta H."/>
            <person name="LaButti K.M."/>
            <person name="Lechner B.E."/>
            <person name="Liimatainen K."/>
            <person name="Lipzen A."/>
            <person name="Lukacs Z."/>
            <person name="Mihaltcheva S."/>
            <person name="Morgado L.N."/>
            <person name="Niskanen T."/>
            <person name="Noordeloos M.E."/>
            <person name="Ohm R.A."/>
            <person name="Ortiz-Santana B."/>
            <person name="Ovrebo C."/>
            <person name="Racz N."/>
            <person name="Riley R."/>
            <person name="Savchenko A."/>
            <person name="Shiryaev A."/>
            <person name="Soop K."/>
            <person name="Spirin V."/>
            <person name="Szebenyi C."/>
            <person name="Tomsovsky M."/>
            <person name="Tulloss R.E."/>
            <person name="Uehling J."/>
            <person name="Grigoriev I.V."/>
            <person name="Vagvolgyi C."/>
            <person name="Papp T."/>
            <person name="Martin F.M."/>
            <person name="Miettinen O."/>
            <person name="Hibbett D.S."/>
            <person name="Nagy L.G."/>
        </authorList>
    </citation>
    <scope>NUCLEOTIDE SEQUENCE [LARGE SCALE GENOMIC DNA]</scope>
    <source>
        <strain evidence="1 2">NL-1719</strain>
    </source>
</reference>
<evidence type="ECO:0000313" key="1">
    <source>
        <dbReference type="EMBL" id="TFK70467.1"/>
    </source>
</evidence>
<accession>A0ACD3AYL9</accession>
<dbReference type="Proteomes" id="UP000308600">
    <property type="component" value="Unassembled WGS sequence"/>
</dbReference>
<gene>
    <name evidence="1" type="ORF">BDN72DRAFT_856954</name>
</gene>
<keyword evidence="2" id="KW-1185">Reference proteome</keyword>
<organism evidence="1 2">
    <name type="scientific">Pluteus cervinus</name>
    <dbReference type="NCBI Taxonomy" id="181527"/>
    <lineage>
        <taxon>Eukaryota</taxon>
        <taxon>Fungi</taxon>
        <taxon>Dikarya</taxon>
        <taxon>Basidiomycota</taxon>
        <taxon>Agaricomycotina</taxon>
        <taxon>Agaricomycetes</taxon>
        <taxon>Agaricomycetidae</taxon>
        <taxon>Agaricales</taxon>
        <taxon>Pluteineae</taxon>
        <taxon>Pluteaceae</taxon>
        <taxon>Pluteus</taxon>
    </lineage>
</organism>
<dbReference type="EMBL" id="ML208313">
    <property type="protein sequence ID" value="TFK70467.1"/>
    <property type="molecule type" value="Genomic_DNA"/>
</dbReference>
<sequence length="1112" mass="123992">MVALQSTLEALLKSLPPHPIPQNALNELVEKTLSESKSKTLAENRKSQWEYLLKKEIYDLTATEGEALKSQETEYYNQLQDLLDLTLTFTEHDACEQTFPFTILQDILEMQTIASCSHIFSWIESRSARLTSNLIPQKGKALILLRTLNDLLRRLSKMGTTTIFCGRILTFLSGVFPLDERSGVNLRGEYGPTWEGVRTLDTDSNSNSMQGVKEEGKQADEGEAKMDVVPASQPDNTGSEKAVFYNTFWSLQLPFSKPTIFTTPTAFPEFKEAVNRVLPVIKEATAKERAMMGSRGAGVSGPLKRKREPDSDDASSNLNEYFFAKFLTSPDLLDLEIADTHFRRQFLFQLLILLNHLLTFTKTNKTTWQTSRNRSLQIDFTLEDEDAQWVQETITKTTEELKQTTPNGRPFAETVSVILEREKNWVRWKNELCAPFDKKPRSEEVDGKKVGMFEATRAQRVKMHEWPEDWQHRMGSEPLTEIWDLGYRDLEDLQMPFIPGDVKDFVRKVQQDDRRMEMRKKALTKIAERMAPKPPVVATPPPPPVQSQDAAVKPPDGVPMDTSTSSSLPMHPSLPARPGSVSPAKPTTPQGPPPATEAPIAAPTPVVAPSAPSAPPAPPSFLKDGELMKLEDNKQRWGWLALRAAREQHLSLFGKIGTGDIELLAKEIEKEKQQMREKPSGKIEDGLDDRQHGGQGDGQGKPLGEGGDGSAANDEKMELPLPLLIHRTAHPLLPVMSNGINGVEPLRNVLVTGGAGYIGSHVIYALQKTRRYKVISIDNYHNSKPRVLEKLSELSKSELPEKPTEEEYLTTQIDSHSCDLTRPDQIQKVFEKYGKGGIWGVVHIAAYKAVGESTEIPLTYYANNVGATISLLQVMAEFDCHRIVYSSSATVYGTPPTIPIPEITRLKADSPYGRTKVMAETIISDLCHSDNRWRALSLRYFNPAGAHPSGLIGEDPRGKPGNLLPLLAHIAVGRVKDGLKVFGNDYPTIDGTCVRDYLHVLDLANGHLLALEALTPESKIFEKASEAYFKAYNLGKGKGMSVLQIIEAMNKATGFNYTYEIIGRRRGDVPDLTADPALAEKELGFKAPQDLETMCRDLWNWQSKNPEGYGDE</sequence>
<name>A0ACD3AYL9_9AGAR</name>
<evidence type="ECO:0000313" key="2">
    <source>
        <dbReference type="Proteomes" id="UP000308600"/>
    </source>
</evidence>